<reference evidence="6" key="2">
    <citation type="submission" date="2025-08" db="UniProtKB">
        <authorList>
            <consortium name="RefSeq"/>
        </authorList>
    </citation>
    <scope>IDENTIFICATION</scope>
    <source>
        <tissue evidence="6">Leaf</tissue>
    </source>
</reference>
<dbReference type="CDD" id="cd06141">
    <property type="entry name" value="WRN_exo"/>
    <property type="match status" value="1"/>
</dbReference>
<evidence type="ECO:0000259" key="4">
    <source>
        <dbReference type="Pfam" id="PF01612"/>
    </source>
</evidence>
<dbReference type="GO" id="GO:0005737">
    <property type="term" value="C:cytoplasm"/>
    <property type="evidence" value="ECO:0000318"/>
    <property type="project" value="GO_Central"/>
</dbReference>
<reference evidence="5" key="1">
    <citation type="journal article" date="2021" name="Nat. Commun.">
        <title>Genomic analyses provide insights into spinach domestication and the genetic basis of agronomic traits.</title>
        <authorList>
            <person name="Cai X."/>
            <person name="Sun X."/>
            <person name="Xu C."/>
            <person name="Sun H."/>
            <person name="Wang X."/>
            <person name="Ge C."/>
            <person name="Zhang Z."/>
            <person name="Wang Q."/>
            <person name="Fei Z."/>
            <person name="Jiao C."/>
            <person name="Wang Q."/>
        </authorList>
    </citation>
    <scope>NUCLEOTIDE SEQUENCE [LARGE SCALE GENOMIC DNA]</scope>
    <source>
        <strain evidence="5">cv. Varoflay</strain>
    </source>
</reference>
<dbReference type="AlphaFoldDB" id="A0A9R0J2A0"/>
<evidence type="ECO:0000256" key="3">
    <source>
        <dbReference type="SAM" id="MobiDB-lite"/>
    </source>
</evidence>
<dbReference type="GO" id="GO:0006139">
    <property type="term" value="P:nucleobase-containing compound metabolic process"/>
    <property type="evidence" value="ECO:0007669"/>
    <property type="project" value="InterPro"/>
</dbReference>
<keyword evidence="1" id="KW-0540">Nuclease</keyword>
<proteinExistence type="predicted"/>
<keyword evidence="5" id="KW-1185">Reference proteome</keyword>
<dbReference type="GO" id="GO:0005634">
    <property type="term" value="C:nucleus"/>
    <property type="evidence" value="ECO:0000318"/>
    <property type="project" value="GO_Central"/>
</dbReference>
<dbReference type="GO" id="GO:0008408">
    <property type="term" value="F:3'-5' exonuclease activity"/>
    <property type="evidence" value="ECO:0000318"/>
    <property type="project" value="GO_Central"/>
</dbReference>
<dbReference type="Gene3D" id="3.30.420.10">
    <property type="entry name" value="Ribonuclease H-like superfamily/Ribonuclease H"/>
    <property type="match status" value="1"/>
</dbReference>
<dbReference type="SUPFAM" id="SSF53098">
    <property type="entry name" value="Ribonuclease H-like"/>
    <property type="match status" value="1"/>
</dbReference>
<evidence type="ECO:0000256" key="2">
    <source>
        <dbReference type="ARBA" id="ARBA00022801"/>
    </source>
</evidence>
<dbReference type="Pfam" id="PF01612">
    <property type="entry name" value="DNA_pol_A_exo1"/>
    <property type="match status" value="1"/>
</dbReference>
<dbReference type="Proteomes" id="UP000813463">
    <property type="component" value="Chromosome 3"/>
</dbReference>
<dbReference type="InterPro" id="IPR002562">
    <property type="entry name" value="3'-5'_exonuclease_dom"/>
</dbReference>
<gene>
    <name evidence="6" type="primary">LOC110798331</name>
</gene>
<dbReference type="GO" id="GO:0003676">
    <property type="term" value="F:nucleic acid binding"/>
    <property type="evidence" value="ECO:0007669"/>
    <property type="project" value="InterPro"/>
</dbReference>
<protein>
    <recommendedName>
        <fullName evidence="4">3'-5' exonuclease domain-containing protein</fullName>
    </recommendedName>
</protein>
<sequence>MNPRHITTARHHNQNPQRSQTFTTTFFSTAIQTTVTSIPAIARQWVYDLRNNYADSLYSSTLVIGLGVQWQPYSNAASTLQLCVDTDCLIFQLSHAPNIPATLRRLLSDDRITFVGVHNGRDRNLLEGSDHQLHVEYLIDLAREEGYGNISMEDMAEDVLGFPGIVKPREVGMSDWDQFWLTNEQVQYACVDAYVSCLLGLSLGYGDDDDDGEDEDEEDDEDDEDGFGYGYDFDGEYLDYDDYCNPLNYNEDWEYDPFHCNPYNFYLSDSD</sequence>
<name>A0A9R0J2A0_SPIOL</name>
<dbReference type="InterPro" id="IPR036397">
    <property type="entry name" value="RNaseH_sf"/>
</dbReference>
<feature type="region of interest" description="Disordered" evidence="3">
    <location>
        <begin position="206"/>
        <end position="229"/>
    </location>
</feature>
<evidence type="ECO:0000313" key="5">
    <source>
        <dbReference type="Proteomes" id="UP000813463"/>
    </source>
</evidence>
<dbReference type="RefSeq" id="XP_021859203.2">
    <property type="nucleotide sequence ID" value="XM_022003511.2"/>
</dbReference>
<accession>A0A9R0J2A0</accession>
<dbReference type="PANTHER" id="PTHR13620:SF59">
    <property type="entry name" value="POLYNUCLEOTIDYL TRANSFERASE, RIBONUCLEASE H-LIKE SUPERFAMILY PROTEIN"/>
    <property type="match status" value="1"/>
</dbReference>
<keyword evidence="2" id="KW-0378">Hydrolase</keyword>
<evidence type="ECO:0000256" key="1">
    <source>
        <dbReference type="ARBA" id="ARBA00022722"/>
    </source>
</evidence>
<organism evidence="5 6">
    <name type="scientific">Spinacia oleracea</name>
    <name type="common">Spinach</name>
    <dbReference type="NCBI Taxonomy" id="3562"/>
    <lineage>
        <taxon>Eukaryota</taxon>
        <taxon>Viridiplantae</taxon>
        <taxon>Streptophyta</taxon>
        <taxon>Embryophyta</taxon>
        <taxon>Tracheophyta</taxon>
        <taxon>Spermatophyta</taxon>
        <taxon>Magnoliopsida</taxon>
        <taxon>eudicotyledons</taxon>
        <taxon>Gunneridae</taxon>
        <taxon>Pentapetalae</taxon>
        <taxon>Caryophyllales</taxon>
        <taxon>Chenopodiaceae</taxon>
        <taxon>Chenopodioideae</taxon>
        <taxon>Anserineae</taxon>
        <taxon>Spinacia</taxon>
    </lineage>
</organism>
<dbReference type="KEGG" id="soe:110798331"/>
<dbReference type="InterPro" id="IPR012337">
    <property type="entry name" value="RNaseH-like_sf"/>
</dbReference>
<dbReference type="GeneID" id="110798331"/>
<feature type="domain" description="3'-5' exonuclease" evidence="4">
    <location>
        <begin position="73"/>
        <end position="196"/>
    </location>
</feature>
<feature type="compositionally biased region" description="Acidic residues" evidence="3">
    <location>
        <begin position="206"/>
        <end position="226"/>
    </location>
</feature>
<dbReference type="InterPro" id="IPR051132">
    <property type="entry name" value="3-5_Exonuclease_domain"/>
</dbReference>
<dbReference type="PANTHER" id="PTHR13620">
    <property type="entry name" value="3-5 EXONUCLEASE"/>
    <property type="match status" value="1"/>
</dbReference>
<evidence type="ECO:0000313" key="6">
    <source>
        <dbReference type="RefSeq" id="XP_021859203.2"/>
    </source>
</evidence>